<dbReference type="Proteomes" id="UP000741863">
    <property type="component" value="Unassembled WGS sequence"/>
</dbReference>
<reference evidence="3 4" key="1">
    <citation type="submission" date="2021-01" db="EMBL/GenBank/DDBJ databases">
        <title>Genomic Encyclopedia of Type Strains, Phase IV (KMG-IV): sequencing the most valuable type-strain genomes for metagenomic binning, comparative biology and taxonomic classification.</title>
        <authorList>
            <person name="Goeker M."/>
        </authorList>
    </citation>
    <scope>NUCLEOTIDE SEQUENCE [LARGE SCALE GENOMIC DNA]</scope>
    <source>
        <strain evidence="3 4">DSM 25540</strain>
    </source>
</reference>
<sequence>MNAVRLSLPIFFIVVSLVLAILTLQLPHAQLGNPYGPMYFPLVVSIGLFLFSVIDLIKTRHYFGKENEDLKALLKKETLFTLGVILALCLLYTLIFERVGFLLSTVIFLAAIMFFLNGKKKWMLNIIVTLVVSGSSWYVFSYLLEISLP</sequence>
<feature type="transmembrane region" description="Helical" evidence="1">
    <location>
        <begin position="124"/>
        <end position="144"/>
    </location>
</feature>
<evidence type="ECO:0000256" key="1">
    <source>
        <dbReference type="SAM" id="Phobius"/>
    </source>
</evidence>
<dbReference type="RefSeq" id="WP_204697217.1">
    <property type="nucleotide sequence ID" value="NZ_JAFBEC010000005.1"/>
</dbReference>
<evidence type="ECO:0000313" key="4">
    <source>
        <dbReference type="Proteomes" id="UP000741863"/>
    </source>
</evidence>
<gene>
    <name evidence="3" type="ORF">JOD17_001894</name>
</gene>
<dbReference type="InterPro" id="IPR009936">
    <property type="entry name" value="DUF1468"/>
</dbReference>
<feature type="transmembrane region" description="Helical" evidence="1">
    <location>
        <begin position="38"/>
        <end position="57"/>
    </location>
</feature>
<evidence type="ECO:0000259" key="2">
    <source>
        <dbReference type="Pfam" id="PF07331"/>
    </source>
</evidence>
<dbReference type="Pfam" id="PF07331">
    <property type="entry name" value="TctB"/>
    <property type="match status" value="1"/>
</dbReference>
<keyword evidence="1" id="KW-1133">Transmembrane helix</keyword>
<feature type="transmembrane region" description="Helical" evidence="1">
    <location>
        <begin position="78"/>
        <end position="95"/>
    </location>
</feature>
<organism evidence="3 4">
    <name type="scientific">Geomicrobium sediminis</name>
    <dbReference type="NCBI Taxonomy" id="1347788"/>
    <lineage>
        <taxon>Bacteria</taxon>
        <taxon>Bacillati</taxon>
        <taxon>Bacillota</taxon>
        <taxon>Bacilli</taxon>
        <taxon>Bacillales</taxon>
        <taxon>Geomicrobium</taxon>
    </lineage>
</organism>
<keyword evidence="1" id="KW-0472">Membrane</keyword>
<feature type="transmembrane region" description="Helical" evidence="1">
    <location>
        <begin position="101"/>
        <end position="117"/>
    </location>
</feature>
<feature type="transmembrane region" description="Helical" evidence="1">
    <location>
        <begin position="7"/>
        <end position="26"/>
    </location>
</feature>
<evidence type="ECO:0000313" key="3">
    <source>
        <dbReference type="EMBL" id="MBM7632800.1"/>
    </source>
</evidence>
<keyword evidence="1" id="KW-0812">Transmembrane</keyword>
<comment type="caution">
    <text evidence="3">The sequence shown here is derived from an EMBL/GenBank/DDBJ whole genome shotgun (WGS) entry which is preliminary data.</text>
</comment>
<dbReference type="EMBL" id="JAFBEC010000005">
    <property type="protein sequence ID" value="MBM7632800.1"/>
    <property type="molecule type" value="Genomic_DNA"/>
</dbReference>
<name>A0ABS2PCL4_9BACL</name>
<proteinExistence type="predicted"/>
<feature type="domain" description="DUF1468" evidence="2">
    <location>
        <begin position="10"/>
        <end position="149"/>
    </location>
</feature>
<protein>
    <submittedName>
        <fullName evidence="3">Tricarboxylic transport membrane protein</fullName>
    </submittedName>
</protein>
<keyword evidence="4" id="KW-1185">Reference proteome</keyword>
<accession>A0ABS2PCL4</accession>